<comment type="caution">
    <text evidence="2">The sequence shown here is derived from an EMBL/GenBank/DDBJ whole genome shotgun (WGS) entry which is preliminary data.</text>
</comment>
<reference evidence="3" key="1">
    <citation type="journal article" date="2019" name="Int. J. Syst. Evol. Microbiol.">
        <title>The Global Catalogue of Microorganisms (GCM) 10K type strain sequencing project: providing services to taxonomists for standard genome sequencing and annotation.</title>
        <authorList>
            <consortium name="The Broad Institute Genomics Platform"/>
            <consortium name="The Broad Institute Genome Sequencing Center for Infectious Disease"/>
            <person name="Wu L."/>
            <person name="Ma J."/>
        </authorList>
    </citation>
    <scope>NUCLEOTIDE SEQUENCE [LARGE SCALE GENOMIC DNA]</scope>
    <source>
        <strain evidence="3">KCTC 52607</strain>
    </source>
</reference>
<feature type="domain" description="J" evidence="1">
    <location>
        <begin position="37"/>
        <end position="91"/>
    </location>
</feature>
<sequence length="100" mass="11254">MFLRILILAGVLCLGYKLLAGRWPWERKQSLRQQALQRARRLLGVDTQAGREDIIAAHRRLVAVVHPDRGGTNEQMHEANAARDLLLAELPPDLPSDTKP</sequence>
<organism evidence="2 3">
    <name type="scientific">Alteraurantiacibacter palmitatis</name>
    <dbReference type="NCBI Taxonomy" id="2054628"/>
    <lineage>
        <taxon>Bacteria</taxon>
        <taxon>Pseudomonadati</taxon>
        <taxon>Pseudomonadota</taxon>
        <taxon>Alphaproteobacteria</taxon>
        <taxon>Sphingomonadales</taxon>
        <taxon>Erythrobacteraceae</taxon>
        <taxon>Alteraurantiacibacter</taxon>
    </lineage>
</organism>
<accession>A0ABV7E3U6</accession>
<gene>
    <name evidence="2" type="ORF">ACFODU_02495</name>
</gene>
<dbReference type="SUPFAM" id="SSF46565">
    <property type="entry name" value="Chaperone J-domain"/>
    <property type="match status" value="1"/>
</dbReference>
<dbReference type="InterPro" id="IPR036869">
    <property type="entry name" value="J_dom_sf"/>
</dbReference>
<evidence type="ECO:0000313" key="3">
    <source>
        <dbReference type="Proteomes" id="UP001595456"/>
    </source>
</evidence>
<dbReference type="Gene3D" id="1.10.287.110">
    <property type="entry name" value="DnaJ domain"/>
    <property type="match status" value="1"/>
</dbReference>
<evidence type="ECO:0000313" key="2">
    <source>
        <dbReference type="EMBL" id="MFC3096670.1"/>
    </source>
</evidence>
<proteinExistence type="predicted"/>
<dbReference type="RefSeq" id="WP_336925502.1">
    <property type="nucleotide sequence ID" value="NZ_JBANRO010000004.1"/>
</dbReference>
<name>A0ABV7E3U6_9SPHN</name>
<dbReference type="EMBL" id="JBHRST010000002">
    <property type="protein sequence ID" value="MFC3096670.1"/>
    <property type="molecule type" value="Genomic_DNA"/>
</dbReference>
<dbReference type="Proteomes" id="UP001595456">
    <property type="component" value="Unassembled WGS sequence"/>
</dbReference>
<protein>
    <submittedName>
        <fullName evidence="2">Molecular chaperone DnaJ</fullName>
    </submittedName>
</protein>
<dbReference type="InterPro" id="IPR001623">
    <property type="entry name" value="DnaJ_domain"/>
</dbReference>
<dbReference type="SMART" id="SM00271">
    <property type="entry name" value="DnaJ"/>
    <property type="match status" value="1"/>
</dbReference>
<evidence type="ECO:0000259" key="1">
    <source>
        <dbReference type="SMART" id="SM00271"/>
    </source>
</evidence>
<keyword evidence="3" id="KW-1185">Reference proteome</keyword>
<dbReference type="CDD" id="cd06257">
    <property type="entry name" value="DnaJ"/>
    <property type="match status" value="1"/>
</dbReference>